<evidence type="ECO:0000313" key="1">
    <source>
        <dbReference type="EMBL" id="OAD53546.1"/>
    </source>
</evidence>
<keyword evidence="2" id="KW-1185">Reference proteome</keyword>
<sequence>MNLRPSYFAGLPVAPRAPCVYFRSSVVHQRAPTDFHLDIDVAWIEIDASLDIQS</sequence>
<proteinExistence type="predicted"/>
<organism evidence="1 2">
    <name type="scientific">Eufriesea mexicana</name>
    <dbReference type="NCBI Taxonomy" id="516756"/>
    <lineage>
        <taxon>Eukaryota</taxon>
        <taxon>Metazoa</taxon>
        <taxon>Ecdysozoa</taxon>
        <taxon>Arthropoda</taxon>
        <taxon>Hexapoda</taxon>
        <taxon>Insecta</taxon>
        <taxon>Pterygota</taxon>
        <taxon>Neoptera</taxon>
        <taxon>Endopterygota</taxon>
        <taxon>Hymenoptera</taxon>
        <taxon>Apocrita</taxon>
        <taxon>Aculeata</taxon>
        <taxon>Apoidea</taxon>
        <taxon>Anthophila</taxon>
        <taxon>Apidae</taxon>
        <taxon>Eufriesea</taxon>
    </lineage>
</organism>
<evidence type="ECO:0000313" key="2">
    <source>
        <dbReference type="Proteomes" id="UP000250275"/>
    </source>
</evidence>
<dbReference type="AlphaFoldDB" id="A0A310SEX2"/>
<reference evidence="1 2" key="1">
    <citation type="submission" date="2015-07" db="EMBL/GenBank/DDBJ databases">
        <title>The genome of Eufriesea mexicana.</title>
        <authorList>
            <person name="Pan H."/>
            <person name="Kapheim K."/>
        </authorList>
    </citation>
    <scope>NUCLEOTIDE SEQUENCE [LARGE SCALE GENOMIC DNA]</scope>
    <source>
        <strain evidence="1">0111107269</strain>
        <tissue evidence="1">Whole body</tissue>
    </source>
</reference>
<dbReference type="EMBL" id="KQ766904">
    <property type="protein sequence ID" value="OAD53546.1"/>
    <property type="molecule type" value="Genomic_DNA"/>
</dbReference>
<accession>A0A310SEX2</accession>
<dbReference type="Proteomes" id="UP000250275">
    <property type="component" value="Unassembled WGS sequence"/>
</dbReference>
<name>A0A310SEX2_9HYME</name>
<gene>
    <name evidence="1" type="ORF">WN48_09784</name>
</gene>
<protein>
    <submittedName>
        <fullName evidence="1">Uncharacterized protein</fullName>
    </submittedName>
</protein>